<evidence type="ECO:0000313" key="8">
    <source>
        <dbReference type="EMBL" id="MFD1175741.1"/>
    </source>
</evidence>
<evidence type="ECO:0000259" key="6">
    <source>
        <dbReference type="Pfam" id="PF04542"/>
    </source>
</evidence>
<evidence type="ECO:0000256" key="1">
    <source>
        <dbReference type="ARBA" id="ARBA00010641"/>
    </source>
</evidence>
<dbReference type="Proteomes" id="UP001597262">
    <property type="component" value="Unassembled WGS sequence"/>
</dbReference>
<dbReference type="CDD" id="cd06171">
    <property type="entry name" value="Sigma70_r4"/>
    <property type="match status" value="1"/>
</dbReference>
<dbReference type="InterPro" id="IPR039425">
    <property type="entry name" value="RNA_pol_sigma-70-like"/>
</dbReference>
<dbReference type="SUPFAM" id="SSF88946">
    <property type="entry name" value="Sigma2 domain of RNA polymerase sigma factors"/>
    <property type="match status" value="1"/>
</dbReference>
<keyword evidence="5" id="KW-0804">Transcription</keyword>
<dbReference type="PANTHER" id="PTHR43133:SF8">
    <property type="entry name" value="RNA POLYMERASE SIGMA FACTOR HI_1459-RELATED"/>
    <property type="match status" value="1"/>
</dbReference>
<protein>
    <submittedName>
        <fullName evidence="8">RNA polymerase sigma factor</fullName>
    </submittedName>
</protein>
<dbReference type="Gene3D" id="1.10.10.10">
    <property type="entry name" value="Winged helix-like DNA-binding domain superfamily/Winged helix DNA-binding domain"/>
    <property type="match status" value="1"/>
</dbReference>
<evidence type="ECO:0000256" key="3">
    <source>
        <dbReference type="ARBA" id="ARBA00023082"/>
    </source>
</evidence>
<dbReference type="EMBL" id="JBHTLM010000003">
    <property type="protein sequence ID" value="MFD1175741.1"/>
    <property type="molecule type" value="Genomic_DNA"/>
</dbReference>
<dbReference type="PANTHER" id="PTHR43133">
    <property type="entry name" value="RNA POLYMERASE ECF-TYPE SIGMA FACTO"/>
    <property type="match status" value="1"/>
</dbReference>
<organism evidence="8 9">
    <name type="scientific">Paenibacillus puldeungensis</name>
    <dbReference type="NCBI Taxonomy" id="696536"/>
    <lineage>
        <taxon>Bacteria</taxon>
        <taxon>Bacillati</taxon>
        <taxon>Bacillota</taxon>
        <taxon>Bacilli</taxon>
        <taxon>Bacillales</taxon>
        <taxon>Paenibacillaceae</taxon>
        <taxon>Paenibacillus</taxon>
    </lineage>
</organism>
<evidence type="ECO:0000256" key="2">
    <source>
        <dbReference type="ARBA" id="ARBA00023015"/>
    </source>
</evidence>
<accession>A0ABW3RU89</accession>
<dbReference type="InterPro" id="IPR013325">
    <property type="entry name" value="RNA_pol_sigma_r2"/>
</dbReference>
<keyword evidence="2" id="KW-0805">Transcription regulation</keyword>
<feature type="domain" description="RNA polymerase sigma-70 region 4" evidence="7">
    <location>
        <begin position="132"/>
        <end position="180"/>
    </location>
</feature>
<gene>
    <name evidence="8" type="ORF">ACFQ3W_05405</name>
</gene>
<name>A0ABW3RU89_9BACL</name>
<sequence length="191" mass="23007">MPKPINWLLNANYLELANHIQEEVYYAYYELVYGTIYMIVKDHQATEDIIQDAFLQVVWKKPVFEVESSMRAWLRTVSRNEAINYIRKNQRHRSHLDPYSLTEDISIIAWRDGSVEDAVEQKIIEESINAYLKNVKPQDRMLLEYRWKQGLSYKEIGQRLNICENVVRQRLFRTRQGLRQMLKREWLQNTP</sequence>
<dbReference type="RefSeq" id="WP_379317415.1">
    <property type="nucleotide sequence ID" value="NZ_JBHTLM010000003.1"/>
</dbReference>
<dbReference type="InterPro" id="IPR036388">
    <property type="entry name" value="WH-like_DNA-bd_sf"/>
</dbReference>
<evidence type="ECO:0000256" key="5">
    <source>
        <dbReference type="ARBA" id="ARBA00023163"/>
    </source>
</evidence>
<dbReference type="Pfam" id="PF04545">
    <property type="entry name" value="Sigma70_r4"/>
    <property type="match status" value="1"/>
</dbReference>
<keyword evidence="3" id="KW-0731">Sigma factor</keyword>
<reference evidence="9" key="1">
    <citation type="journal article" date="2019" name="Int. J. Syst. Evol. Microbiol.">
        <title>The Global Catalogue of Microorganisms (GCM) 10K type strain sequencing project: providing services to taxonomists for standard genome sequencing and annotation.</title>
        <authorList>
            <consortium name="The Broad Institute Genomics Platform"/>
            <consortium name="The Broad Institute Genome Sequencing Center for Infectious Disease"/>
            <person name="Wu L."/>
            <person name="Ma J."/>
        </authorList>
    </citation>
    <scope>NUCLEOTIDE SEQUENCE [LARGE SCALE GENOMIC DNA]</scope>
    <source>
        <strain evidence="9">CCUG 59189</strain>
    </source>
</reference>
<dbReference type="InterPro" id="IPR014284">
    <property type="entry name" value="RNA_pol_sigma-70_dom"/>
</dbReference>
<evidence type="ECO:0000256" key="4">
    <source>
        <dbReference type="ARBA" id="ARBA00023125"/>
    </source>
</evidence>
<proteinExistence type="inferred from homology"/>
<dbReference type="NCBIfam" id="TIGR02937">
    <property type="entry name" value="sigma70-ECF"/>
    <property type="match status" value="1"/>
</dbReference>
<dbReference type="Gene3D" id="1.10.1740.10">
    <property type="match status" value="1"/>
</dbReference>
<dbReference type="Pfam" id="PF04542">
    <property type="entry name" value="Sigma70_r2"/>
    <property type="match status" value="1"/>
</dbReference>
<evidence type="ECO:0000259" key="7">
    <source>
        <dbReference type="Pfam" id="PF04545"/>
    </source>
</evidence>
<feature type="domain" description="RNA polymerase sigma-70 region 2" evidence="6">
    <location>
        <begin position="26"/>
        <end position="91"/>
    </location>
</feature>
<comment type="caution">
    <text evidence="8">The sequence shown here is derived from an EMBL/GenBank/DDBJ whole genome shotgun (WGS) entry which is preliminary data.</text>
</comment>
<comment type="similarity">
    <text evidence="1">Belongs to the sigma-70 factor family. ECF subfamily.</text>
</comment>
<dbReference type="InterPro" id="IPR007627">
    <property type="entry name" value="RNA_pol_sigma70_r2"/>
</dbReference>
<evidence type="ECO:0000313" key="9">
    <source>
        <dbReference type="Proteomes" id="UP001597262"/>
    </source>
</evidence>
<dbReference type="InterPro" id="IPR007630">
    <property type="entry name" value="RNA_pol_sigma70_r4"/>
</dbReference>
<dbReference type="InterPro" id="IPR013324">
    <property type="entry name" value="RNA_pol_sigma_r3/r4-like"/>
</dbReference>
<keyword evidence="4" id="KW-0238">DNA-binding</keyword>
<keyword evidence="9" id="KW-1185">Reference proteome</keyword>
<dbReference type="SUPFAM" id="SSF88659">
    <property type="entry name" value="Sigma3 and sigma4 domains of RNA polymerase sigma factors"/>
    <property type="match status" value="1"/>
</dbReference>